<sequence length="550" mass="60326">MIVNLCLDILLVLFIIATAYILFQKRNWRFGLVVKKGETIVQDGMQGLATTLGRLKTNDVHFKEITVARKQGMVTYRPKKKIIEYLNLKNGRTHETTGEVIGGEEVTFALPANDFGTCLTYLPLLLGEAFIAVSGAAMYRLTGQLAVLGPYLFLLIYNLAFTLIRSDHLPVIEEIMTILLTFYIEATLYPGLNGGDFQSCLVSAYVGVGLYLFFSVLARLFLSLNLNRFLGKQTLWDYFRKLAALLILIISILNIALADEIMGSYNWITLFGVQFQPSEMVKVLLLVVLVIPDQRLFGERKSSFLFFGISAYCFLYALIIGDSGLLMQLGVIFVLAILIQCSRLLLSLVAIGLSVVAVLILPSLSSTAFSRIQGWLGSNASIWKSLTGAGSFENFTTYGYQSVHALVAAFTNGGLLGNQSFDVLKNITATNSDLVMALISQRHGSIMLVLLLGLSILLILAVMQNVRQQLKLNQTLSALSLAAVFCAIVLNVGGTFSIIPLTGVVNPAVSAGISASISYGTMFGIMAHTSVSKAYWKDIQKWEEVSDEVY</sequence>
<accession>A0A9D1L0R7</accession>
<dbReference type="AlphaFoldDB" id="A0A9D1L0R7"/>
<evidence type="ECO:0000256" key="4">
    <source>
        <dbReference type="ARBA" id="ARBA00022989"/>
    </source>
</evidence>
<dbReference type="EMBL" id="DVMJ01000067">
    <property type="protein sequence ID" value="HIU14035.1"/>
    <property type="molecule type" value="Genomic_DNA"/>
</dbReference>
<feature type="transmembrane region" description="Helical" evidence="6">
    <location>
        <begin position="264"/>
        <end position="291"/>
    </location>
</feature>
<feature type="transmembrane region" description="Helical" evidence="6">
    <location>
        <begin position="475"/>
        <end position="499"/>
    </location>
</feature>
<evidence type="ECO:0000256" key="6">
    <source>
        <dbReference type="SAM" id="Phobius"/>
    </source>
</evidence>
<keyword evidence="3" id="KW-0133">Cell shape</keyword>
<feature type="transmembrane region" description="Helical" evidence="6">
    <location>
        <begin position="325"/>
        <end position="341"/>
    </location>
</feature>
<feature type="transmembrane region" description="Helical" evidence="6">
    <location>
        <begin position="444"/>
        <end position="463"/>
    </location>
</feature>
<keyword evidence="5 6" id="KW-0472">Membrane</keyword>
<dbReference type="GO" id="GO:0005886">
    <property type="term" value="C:plasma membrane"/>
    <property type="evidence" value="ECO:0007669"/>
    <property type="project" value="TreeGrafter"/>
</dbReference>
<keyword evidence="4 6" id="KW-1133">Transmembrane helix</keyword>
<dbReference type="GO" id="GO:0051301">
    <property type="term" value="P:cell division"/>
    <property type="evidence" value="ECO:0007669"/>
    <property type="project" value="InterPro"/>
</dbReference>
<dbReference type="InterPro" id="IPR001182">
    <property type="entry name" value="FtsW/RodA"/>
</dbReference>
<dbReference type="GO" id="GO:0008360">
    <property type="term" value="P:regulation of cell shape"/>
    <property type="evidence" value="ECO:0007669"/>
    <property type="project" value="UniProtKB-KW"/>
</dbReference>
<feature type="transmembrane region" description="Helical" evidence="6">
    <location>
        <begin position="511"/>
        <end position="531"/>
    </location>
</feature>
<dbReference type="Proteomes" id="UP000824175">
    <property type="component" value="Unassembled WGS sequence"/>
</dbReference>
<keyword evidence="2 6" id="KW-0812">Transmembrane</keyword>
<name>A0A9D1L0R7_9FIRM</name>
<feature type="transmembrane region" description="Helical" evidence="6">
    <location>
        <begin position="118"/>
        <end position="139"/>
    </location>
</feature>
<evidence type="ECO:0000256" key="5">
    <source>
        <dbReference type="ARBA" id="ARBA00023136"/>
    </source>
</evidence>
<protein>
    <submittedName>
        <fullName evidence="7">FtsW/RodA/SpoVE family cell cycle protein</fullName>
    </submittedName>
</protein>
<evidence type="ECO:0000313" key="7">
    <source>
        <dbReference type="EMBL" id="HIU14035.1"/>
    </source>
</evidence>
<feature type="transmembrane region" description="Helical" evidence="6">
    <location>
        <begin position="238"/>
        <end position="258"/>
    </location>
</feature>
<dbReference type="GO" id="GO:0032153">
    <property type="term" value="C:cell division site"/>
    <property type="evidence" value="ECO:0007669"/>
    <property type="project" value="TreeGrafter"/>
</dbReference>
<dbReference type="Pfam" id="PF01098">
    <property type="entry name" value="FTSW_RODA_SPOVE"/>
    <property type="match status" value="1"/>
</dbReference>
<feature type="transmembrane region" description="Helical" evidence="6">
    <location>
        <begin position="204"/>
        <end position="226"/>
    </location>
</feature>
<feature type="transmembrane region" description="Helical" evidence="6">
    <location>
        <begin position="6"/>
        <end position="23"/>
    </location>
</feature>
<evidence type="ECO:0000256" key="3">
    <source>
        <dbReference type="ARBA" id="ARBA00022960"/>
    </source>
</evidence>
<feature type="transmembrane region" description="Helical" evidence="6">
    <location>
        <begin position="145"/>
        <end position="164"/>
    </location>
</feature>
<proteinExistence type="predicted"/>
<evidence type="ECO:0000256" key="1">
    <source>
        <dbReference type="ARBA" id="ARBA00004141"/>
    </source>
</evidence>
<reference evidence="7" key="1">
    <citation type="submission" date="2020-10" db="EMBL/GenBank/DDBJ databases">
        <authorList>
            <person name="Gilroy R."/>
        </authorList>
    </citation>
    <scope>NUCLEOTIDE SEQUENCE</scope>
    <source>
        <strain evidence="7">CHK195-11698</strain>
    </source>
</reference>
<comment type="subcellular location">
    <subcellularLocation>
        <location evidence="1">Membrane</location>
        <topology evidence="1">Multi-pass membrane protein</topology>
    </subcellularLocation>
</comment>
<evidence type="ECO:0000256" key="2">
    <source>
        <dbReference type="ARBA" id="ARBA00022692"/>
    </source>
</evidence>
<organism evidence="7 8">
    <name type="scientific">Candidatus Fimiplasma intestinipullorum</name>
    <dbReference type="NCBI Taxonomy" id="2840825"/>
    <lineage>
        <taxon>Bacteria</taxon>
        <taxon>Bacillati</taxon>
        <taxon>Bacillota</taxon>
        <taxon>Clostridia</taxon>
        <taxon>Eubacteriales</taxon>
        <taxon>Candidatus Fimiplasma</taxon>
    </lineage>
</organism>
<dbReference type="GO" id="GO:0015648">
    <property type="term" value="F:lipid-linked peptidoglycan transporter activity"/>
    <property type="evidence" value="ECO:0007669"/>
    <property type="project" value="TreeGrafter"/>
</dbReference>
<feature type="transmembrane region" description="Helical" evidence="6">
    <location>
        <begin position="348"/>
        <end position="369"/>
    </location>
</feature>
<reference evidence="7" key="2">
    <citation type="journal article" date="2021" name="PeerJ">
        <title>Extensive microbial diversity within the chicken gut microbiome revealed by metagenomics and culture.</title>
        <authorList>
            <person name="Gilroy R."/>
            <person name="Ravi A."/>
            <person name="Getino M."/>
            <person name="Pursley I."/>
            <person name="Horton D.L."/>
            <person name="Alikhan N.F."/>
            <person name="Baker D."/>
            <person name="Gharbi K."/>
            <person name="Hall N."/>
            <person name="Watson M."/>
            <person name="Adriaenssens E.M."/>
            <person name="Foster-Nyarko E."/>
            <person name="Jarju S."/>
            <person name="Secka A."/>
            <person name="Antonio M."/>
            <person name="Oren A."/>
            <person name="Chaudhuri R.R."/>
            <person name="La Ragione R."/>
            <person name="Hildebrand F."/>
            <person name="Pallen M.J."/>
        </authorList>
    </citation>
    <scope>NUCLEOTIDE SEQUENCE</scope>
    <source>
        <strain evidence="7">CHK195-11698</strain>
    </source>
</reference>
<gene>
    <name evidence="7" type="ORF">IAD15_08205</name>
</gene>
<comment type="caution">
    <text evidence="7">The sequence shown here is derived from an EMBL/GenBank/DDBJ whole genome shotgun (WGS) entry which is preliminary data.</text>
</comment>
<dbReference type="PANTHER" id="PTHR30474">
    <property type="entry name" value="CELL CYCLE PROTEIN"/>
    <property type="match status" value="1"/>
</dbReference>
<evidence type="ECO:0000313" key="8">
    <source>
        <dbReference type="Proteomes" id="UP000824175"/>
    </source>
</evidence>
<feature type="transmembrane region" description="Helical" evidence="6">
    <location>
        <begin position="303"/>
        <end position="319"/>
    </location>
</feature>